<dbReference type="CDD" id="cd16905">
    <property type="entry name" value="YEATS_Taf14_like"/>
    <property type="match status" value="1"/>
</dbReference>
<feature type="compositionally biased region" description="Polar residues" evidence="3">
    <location>
        <begin position="156"/>
        <end position="168"/>
    </location>
</feature>
<dbReference type="OrthoDB" id="2268652at2759"/>
<dbReference type="Proteomes" id="UP000717996">
    <property type="component" value="Unassembled WGS sequence"/>
</dbReference>
<feature type="compositionally biased region" description="Basic and acidic residues" evidence="3">
    <location>
        <begin position="714"/>
        <end position="740"/>
    </location>
</feature>
<comment type="caution">
    <text evidence="5">The sequence shown here is derived from an EMBL/GenBank/DDBJ whole genome shotgun (WGS) entry which is preliminary data.</text>
</comment>
<feature type="compositionally biased region" description="Polar residues" evidence="3">
    <location>
        <begin position="305"/>
        <end position="317"/>
    </location>
</feature>
<dbReference type="PANTHER" id="PTHR47827">
    <property type="entry name" value="AHD DOMAIN-CONTAINING PROTEIN"/>
    <property type="match status" value="1"/>
</dbReference>
<feature type="compositionally biased region" description="Basic and acidic residues" evidence="3">
    <location>
        <begin position="344"/>
        <end position="357"/>
    </location>
</feature>
<dbReference type="GO" id="GO:0008023">
    <property type="term" value="C:transcription elongation factor complex"/>
    <property type="evidence" value="ECO:0007669"/>
    <property type="project" value="TreeGrafter"/>
</dbReference>
<dbReference type="GO" id="GO:0003682">
    <property type="term" value="F:chromatin binding"/>
    <property type="evidence" value="ECO:0007669"/>
    <property type="project" value="TreeGrafter"/>
</dbReference>
<feature type="compositionally biased region" description="Low complexity" evidence="3">
    <location>
        <begin position="558"/>
        <end position="574"/>
    </location>
</feature>
<feature type="region of interest" description="Disordered" evidence="3">
    <location>
        <begin position="556"/>
        <end position="580"/>
    </location>
</feature>
<dbReference type="PANTHER" id="PTHR47827:SF3">
    <property type="entry name" value="AF-9 ANC1 HOMOLOGY DOMAIN-CONTAINING PROTEIN"/>
    <property type="match status" value="1"/>
</dbReference>
<evidence type="ECO:0000313" key="6">
    <source>
        <dbReference type="Proteomes" id="UP000717996"/>
    </source>
</evidence>
<gene>
    <name evidence="5" type="ORF">G6F51_001111</name>
</gene>
<feature type="region of interest" description="Disordered" evidence="3">
    <location>
        <begin position="154"/>
        <end position="440"/>
    </location>
</feature>
<feature type="region of interest" description="Disordered" evidence="3">
    <location>
        <begin position="593"/>
        <end position="783"/>
    </location>
</feature>
<feature type="domain" description="YEATS" evidence="4">
    <location>
        <begin position="1"/>
        <end position="138"/>
    </location>
</feature>
<evidence type="ECO:0000256" key="1">
    <source>
        <dbReference type="ARBA" id="ARBA00023242"/>
    </source>
</evidence>
<feature type="compositionally biased region" description="Low complexity" evidence="3">
    <location>
        <begin position="331"/>
        <end position="341"/>
    </location>
</feature>
<evidence type="ECO:0000256" key="2">
    <source>
        <dbReference type="PROSITE-ProRule" id="PRU00376"/>
    </source>
</evidence>
<dbReference type="InterPro" id="IPR055129">
    <property type="entry name" value="YEATS_dom"/>
</dbReference>
<evidence type="ECO:0000313" key="5">
    <source>
        <dbReference type="EMBL" id="KAG1552616.1"/>
    </source>
</evidence>
<feature type="compositionally biased region" description="Basic and acidic residues" evidence="3">
    <location>
        <begin position="318"/>
        <end position="327"/>
    </location>
</feature>
<sequence length="783" mass="86740">MTSVFQEFKISCHNSIIRGASAQSSDGHPWRNWQVTLVAMEDGKEVKGKSSLILDHVEYILHPTFDNPRRIMKKEPYLLQEKGWGEFDLRALLHFTNNLAAPKIIVFDLNFAQPTYSVIEKIEFPNASAELVHLLSLKPTSPTIAPKMAHPAGVATLSSNKHPSGLTTSSSNRHPSSNSAAARQTSNGVSSASSRAKIGSPTRTTSVPRRSSTSSKEAPSSTKAASSSSKSIPSTKIATTASNRMSSPTLSTSSRNSSPPSRSSSSKASTPSRKFSSSDKMLLSTKSDSSLASTPHSISDKAKLKQSSAARQSTFDLTQEKSSHDDSPFASPKRSNSSKSTTSKKRDEAASSIDSRRSSSKSSSSTSKSTRPSVTTDPLKAQTNIYSRSTNMHNNPTPYVSSKLQETHLPSSLPSSPSADNDSHSSSGTNSNDNSNIDAHQINDYVNSPHDLANIHLIHSGEVDFATQAAWDIPNIDMAQLAMRISVLRGQDNERLQDIIVANETDDMEFYIENGSIGYNLYSFGARLLQAMWNFTDTIPYIREVETHLLGISNTLPSNSQSSSQSKSSQPSSSRGRQESVLRASDFHLSDFELVSSDDEEDSKLASETQSTSNRESQKRPLSRPAERHRVSESLQQQERNQTRHDGQSRARQLYRGESSSRSQSPRRSYHREESSRNLSPRRSRDESNYSSSPSKRIHQRDEASSSRVPKRLYQREENDSNRREDNNYHSRKAYQRDEQSGGSSHDQSPRKRKYEDDDTEESADDVQRSDRSKPKPTKMRKH</sequence>
<feature type="compositionally biased region" description="Polar residues" evidence="3">
    <location>
        <begin position="606"/>
        <end position="615"/>
    </location>
</feature>
<dbReference type="GO" id="GO:0045893">
    <property type="term" value="P:positive regulation of DNA-templated transcription"/>
    <property type="evidence" value="ECO:0007669"/>
    <property type="project" value="TreeGrafter"/>
</dbReference>
<feature type="compositionally biased region" description="Low complexity" evidence="3">
    <location>
        <begin position="656"/>
        <end position="667"/>
    </location>
</feature>
<proteinExistence type="predicted"/>
<dbReference type="AlphaFoldDB" id="A0A9P6YNF1"/>
<feature type="compositionally biased region" description="Low complexity" evidence="3">
    <location>
        <begin position="169"/>
        <end position="183"/>
    </location>
</feature>
<accession>A0A9P6YNF1</accession>
<comment type="subcellular location">
    <subcellularLocation>
        <location evidence="2">Nucleus</location>
    </subcellularLocation>
</comment>
<feature type="compositionally biased region" description="Polar residues" evidence="3">
    <location>
        <begin position="184"/>
        <end position="194"/>
    </location>
</feature>
<dbReference type="EMBL" id="JAANIT010000077">
    <property type="protein sequence ID" value="KAG1552616.1"/>
    <property type="molecule type" value="Genomic_DNA"/>
</dbReference>
<reference evidence="5" key="1">
    <citation type="journal article" date="2020" name="Microb. Genom.">
        <title>Genetic diversity of clinical and environmental Mucorales isolates obtained from an investigation of mucormycosis cases among solid organ transplant recipients.</title>
        <authorList>
            <person name="Nguyen M.H."/>
            <person name="Kaul D."/>
            <person name="Muto C."/>
            <person name="Cheng S.J."/>
            <person name="Richter R.A."/>
            <person name="Bruno V.M."/>
            <person name="Liu G."/>
            <person name="Beyhan S."/>
            <person name="Sundermann A.J."/>
            <person name="Mounaud S."/>
            <person name="Pasculle A.W."/>
            <person name="Nierman W.C."/>
            <person name="Driscoll E."/>
            <person name="Cumbie R."/>
            <person name="Clancy C.J."/>
            <person name="Dupont C.L."/>
        </authorList>
    </citation>
    <scope>NUCLEOTIDE SEQUENCE</scope>
    <source>
        <strain evidence="5">GL16</strain>
    </source>
</reference>
<dbReference type="InterPro" id="IPR038704">
    <property type="entry name" value="YEAST_sf"/>
</dbReference>
<name>A0A9P6YNF1_RHIOR</name>
<organism evidence="5 6">
    <name type="scientific">Rhizopus oryzae</name>
    <name type="common">Mucormycosis agent</name>
    <name type="synonym">Rhizopus arrhizus var. delemar</name>
    <dbReference type="NCBI Taxonomy" id="64495"/>
    <lineage>
        <taxon>Eukaryota</taxon>
        <taxon>Fungi</taxon>
        <taxon>Fungi incertae sedis</taxon>
        <taxon>Mucoromycota</taxon>
        <taxon>Mucoromycotina</taxon>
        <taxon>Mucoromycetes</taxon>
        <taxon>Mucorales</taxon>
        <taxon>Mucorineae</taxon>
        <taxon>Rhizopodaceae</taxon>
        <taxon>Rhizopus</taxon>
    </lineage>
</organism>
<evidence type="ECO:0000256" key="3">
    <source>
        <dbReference type="SAM" id="MobiDB-lite"/>
    </source>
</evidence>
<feature type="compositionally biased region" description="Low complexity" evidence="3">
    <location>
        <begin position="409"/>
        <end position="438"/>
    </location>
</feature>
<feature type="compositionally biased region" description="Low complexity" evidence="3">
    <location>
        <begin position="200"/>
        <end position="275"/>
    </location>
</feature>
<feature type="compositionally biased region" description="Polar residues" evidence="3">
    <location>
        <begin position="381"/>
        <end position="404"/>
    </location>
</feature>
<feature type="compositionally biased region" description="Low complexity" evidence="3">
    <location>
        <begin position="360"/>
        <end position="373"/>
    </location>
</feature>
<feature type="compositionally biased region" description="Polar residues" evidence="3">
    <location>
        <begin position="284"/>
        <end position="297"/>
    </location>
</feature>
<evidence type="ECO:0000259" key="4">
    <source>
        <dbReference type="PROSITE" id="PS51037"/>
    </source>
</evidence>
<dbReference type="Pfam" id="PF03366">
    <property type="entry name" value="YEATS"/>
    <property type="match status" value="1"/>
</dbReference>
<keyword evidence="1 2" id="KW-0539">Nucleus</keyword>
<dbReference type="Gene3D" id="2.60.40.1970">
    <property type="entry name" value="YEATS domain"/>
    <property type="match status" value="1"/>
</dbReference>
<dbReference type="PROSITE" id="PS51037">
    <property type="entry name" value="YEATS"/>
    <property type="match status" value="1"/>
</dbReference>
<dbReference type="OMA" id="TRISEYN"/>
<dbReference type="InterPro" id="IPR052790">
    <property type="entry name" value="YEATS_domain"/>
</dbReference>
<protein>
    <recommendedName>
        <fullName evidence="4">YEATS domain-containing protein</fullName>
    </recommendedName>
</protein>